<dbReference type="InterPro" id="IPR050765">
    <property type="entry name" value="Riboflavin_Biosynth_HTPR"/>
</dbReference>
<dbReference type="Gene3D" id="3.40.430.10">
    <property type="entry name" value="Dihydrofolate Reductase, subunit A"/>
    <property type="match status" value="1"/>
</dbReference>
<organism evidence="2 3">
    <name type="scientific">Georgenia halophila</name>
    <dbReference type="NCBI Taxonomy" id="620889"/>
    <lineage>
        <taxon>Bacteria</taxon>
        <taxon>Bacillati</taxon>
        <taxon>Actinomycetota</taxon>
        <taxon>Actinomycetes</taxon>
        <taxon>Micrococcales</taxon>
        <taxon>Bogoriellaceae</taxon>
        <taxon>Georgenia</taxon>
    </lineage>
</organism>
<dbReference type="PANTHER" id="PTHR38011:SF12">
    <property type="entry name" value="BIFUNCTIONAL DEAMINASE-REDUCTASE DOMAIN PROTEIN"/>
    <property type="match status" value="1"/>
</dbReference>
<dbReference type="PANTHER" id="PTHR38011">
    <property type="entry name" value="DIHYDROFOLATE REDUCTASE FAMILY PROTEIN (AFU_ORTHOLOGUE AFUA_8G06820)"/>
    <property type="match status" value="1"/>
</dbReference>
<protein>
    <submittedName>
        <fullName evidence="2">Dihydrofolate reductase family protein</fullName>
    </submittedName>
</protein>
<sequence>MSKVIYDISMSLDGFITAAGQTAAEPLGVGGDQLHEWAFGGSDTDRSFLNDGAAGCGAVISGRKNYDDAVPFWGPDGPMQRTPVFVLTHEAPASSPEGGVYTFVTDGPEEALAQARRAAGDKDVYVMGGAQTGAAFLEAGLLDEIGIHLVPVLLGSGTPLFDSLGHHVRLESLDAVQTPSATHLRYRVAG</sequence>
<gene>
    <name evidence="2" type="ORF">GCM10023169_24750</name>
</gene>
<proteinExistence type="predicted"/>
<dbReference type="Pfam" id="PF01872">
    <property type="entry name" value="RibD_C"/>
    <property type="match status" value="1"/>
</dbReference>
<dbReference type="Proteomes" id="UP001500622">
    <property type="component" value="Unassembled WGS sequence"/>
</dbReference>
<accession>A0ABP8LC68</accession>
<reference evidence="3" key="1">
    <citation type="journal article" date="2019" name="Int. J. Syst. Evol. Microbiol.">
        <title>The Global Catalogue of Microorganisms (GCM) 10K type strain sequencing project: providing services to taxonomists for standard genome sequencing and annotation.</title>
        <authorList>
            <consortium name="The Broad Institute Genomics Platform"/>
            <consortium name="The Broad Institute Genome Sequencing Center for Infectious Disease"/>
            <person name="Wu L."/>
            <person name="Ma J."/>
        </authorList>
    </citation>
    <scope>NUCLEOTIDE SEQUENCE [LARGE SCALE GENOMIC DNA]</scope>
    <source>
        <strain evidence="3">JCM 17810</strain>
    </source>
</reference>
<comment type="caution">
    <text evidence="2">The sequence shown here is derived from an EMBL/GenBank/DDBJ whole genome shotgun (WGS) entry which is preliminary data.</text>
</comment>
<dbReference type="RefSeq" id="WP_345216567.1">
    <property type="nucleotide sequence ID" value="NZ_BAABGN010000011.1"/>
</dbReference>
<dbReference type="SUPFAM" id="SSF53597">
    <property type="entry name" value="Dihydrofolate reductase-like"/>
    <property type="match status" value="1"/>
</dbReference>
<evidence type="ECO:0000313" key="3">
    <source>
        <dbReference type="Proteomes" id="UP001500622"/>
    </source>
</evidence>
<feature type="domain" description="Bacterial bifunctional deaminase-reductase C-terminal" evidence="1">
    <location>
        <begin position="3"/>
        <end position="180"/>
    </location>
</feature>
<evidence type="ECO:0000259" key="1">
    <source>
        <dbReference type="Pfam" id="PF01872"/>
    </source>
</evidence>
<name>A0ABP8LC68_9MICO</name>
<dbReference type="InterPro" id="IPR024072">
    <property type="entry name" value="DHFR-like_dom_sf"/>
</dbReference>
<dbReference type="InterPro" id="IPR002734">
    <property type="entry name" value="RibDG_C"/>
</dbReference>
<evidence type="ECO:0000313" key="2">
    <source>
        <dbReference type="EMBL" id="GAA4426211.1"/>
    </source>
</evidence>
<dbReference type="EMBL" id="BAABGN010000011">
    <property type="protein sequence ID" value="GAA4426211.1"/>
    <property type="molecule type" value="Genomic_DNA"/>
</dbReference>
<keyword evidence="3" id="KW-1185">Reference proteome</keyword>